<keyword evidence="2" id="KW-1185">Reference proteome</keyword>
<dbReference type="GO" id="GO:0016887">
    <property type="term" value="F:ATP hydrolysis activity"/>
    <property type="evidence" value="ECO:0007669"/>
    <property type="project" value="TreeGrafter"/>
</dbReference>
<protein>
    <submittedName>
        <fullName evidence="1">Septum site-determining protein MinD</fullName>
    </submittedName>
</protein>
<accession>A0AAV3S5C2</accession>
<evidence type="ECO:0000313" key="1">
    <source>
        <dbReference type="EMBL" id="GAA0296606.1"/>
    </source>
</evidence>
<dbReference type="InterPro" id="IPR050625">
    <property type="entry name" value="ParA/MinD_ATPase"/>
</dbReference>
<name>A0AAV3S5C2_9EURY</name>
<dbReference type="InterPro" id="IPR027417">
    <property type="entry name" value="P-loop_NTPase"/>
</dbReference>
<dbReference type="PANTHER" id="PTHR43384:SF10">
    <property type="entry name" value="ATPASE INVOLVED IN CHROMOSOME PARTITIONING, PARA_MIND FAMILY"/>
    <property type="match status" value="1"/>
</dbReference>
<gene>
    <name evidence="1" type="ORF">GCM10009066_08840</name>
</gene>
<proteinExistence type="predicted"/>
<dbReference type="Gene3D" id="3.40.50.300">
    <property type="entry name" value="P-loop containing nucleotide triphosphate hydrolases"/>
    <property type="match status" value="1"/>
</dbReference>
<dbReference type="GO" id="GO:0005524">
    <property type="term" value="F:ATP binding"/>
    <property type="evidence" value="ECO:0007669"/>
    <property type="project" value="TreeGrafter"/>
</dbReference>
<dbReference type="GO" id="GO:0009898">
    <property type="term" value="C:cytoplasmic side of plasma membrane"/>
    <property type="evidence" value="ECO:0007669"/>
    <property type="project" value="TreeGrafter"/>
</dbReference>
<dbReference type="SUPFAM" id="SSF52540">
    <property type="entry name" value="P-loop containing nucleoside triphosphate hydrolases"/>
    <property type="match status" value="1"/>
</dbReference>
<dbReference type="AlphaFoldDB" id="A0AAV3S5C2"/>
<dbReference type="PANTHER" id="PTHR43384">
    <property type="entry name" value="SEPTUM SITE-DETERMINING PROTEIN MIND HOMOLOG, CHLOROPLASTIC-RELATED"/>
    <property type="match status" value="1"/>
</dbReference>
<dbReference type="GO" id="GO:0051782">
    <property type="term" value="P:negative regulation of cell division"/>
    <property type="evidence" value="ECO:0007669"/>
    <property type="project" value="TreeGrafter"/>
</dbReference>
<evidence type="ECO:0000313" key="2">
    <source>
        <dbReference type="Proteomes" id="UP001500837"/>
    </source>
</evidence>
<dbReference type="Proteomes" id="UP001500837">
    <property type="component" value="Unassembled WGS sequence"/>
</dbReference>
<reference evidence="1 2" key="1">
    <citation type="journal article" date="2019" name="Int. J. Syst. Evol. Microbiol.">
        <title>The Global Catalogue of Microorganisms (GCM) 10K type strain sequencing project: providing services to taxonomists for standard genome sequencing and annotation.</title>
        <authorList>
            <consortium name="The Broad Institute Genomics Platform"/>
            <consortium name="The Broad Institute Genome Sequencing Center for Infectious Disease"/>
            <person name="Wu L."/>
            <person name="Ma J."/>
        </authorList>
    </citation>
    <scope>NUCLEOTIDE SEQUENCE [LARGE SCALE GENOMIC DNA]</scope>
    <source>
        <strain evidence="1 2">JCM 16330</strain>
    </source>
</reference>
<organism evidence="1 2">
    <name type="scientific">Halarchaeum salinum</name>
    <dbReference type="NCBI Taxonomy" id="489912"/>
    <lineage>
        <taxon>Archaea</taxon>
        <taxon>Methanobacteriati</taxon>
        <taxon>Methanobacteriota</taxon>
        <taxon>Stenosarchaea group</taxon>
        <taxon>Halobacteria</taxon>
        <taxon>Halobacteriales</taxon>
        <taxon>Halobacteriaceae</taxon>
    </lineage>
</organism>
<dbReference type="RefSeq" id="WP_211313013.1">
    <property type="nucleotide sequence ID" value="NZ_BAAABL010000035.1"/>
</dbReference>
<sequence length="218" mass="21973">MILAVVGGKGGVGTSTVALELGAHLDAVVVDADLTMADLPTARGPDLHDVLAGRASPIESVREGGAVSILPCGRTLAGARACDVGRLGEVLAVVARQYGDVVVDCAAGMRADVGVPLAVADACVVVTAPERPAFADAIRVRELARSFDAGVAAIAYNRAERIPEAVERALGAPGVAIPADESVRRARRNGYPTSALFPDAPASAGFAALADAVRACGI</sequence>
<dbReference type="GO" id="GO:0005829">
    <property type="term" value="C:cytosol"/>
    <property type="evidence" value="ECO:0007669"/>
    <property type="project" value="TreeGrafter"/>
</dbReference>
<dbReference type="EMBL" id="BAAABL010000035">
    <property type="protein sequence ID" value="GAA0296606.1"/>
    <property type="molecule type" value="Genomic_DNA"/>
</dbReference>
<comment type="caution">
    <text evidence="1">The sequence shown here is derived from an EMBL/GenBank/DDBJ whole genome shotgun (WGS) entry which is preliminary data.</text>
</comment>